<evidence type="ECO:0000256" key="1">
    <source>
        <dbReference type="ARBA" id="ARBA00022723"/>
    </source>
</evidence>
<reference evidence="7 8" key="1">
    <citation type="submission" date="2019-04" db="EMBL/GenBank/DDBJ databases">
        <title>Friends and foes A comparative genomics study of 23 Aspergillus species from section Flavi.</title>
        <authorList>
            <consortium name="DOE Joint Genome Institute"/>
            <person name="Kjaerbolling I."/>
            <person name="Vesth T."/>
            <person name="Frisvad J.C."/>
            <person name="Nybo J.L."/>
            <person name="Theobald S."/>
            <person name="Kildgaard S."/>
            <person name="Isbrandt T."/>
            <person name="Kuo A."/>
            <person name="Sato A."/>
            <person name="Lyhne E.K."/>
            <person name="Kogle M.E."/>
            <person name="Wiebenga A."/>
            <person name="Kun R.S."/>
            <person name="Lubbers R.J."/>
            <person name="Makela M.R."/>
            <person name="Barry K."/>
            <person name="Chovatia M."/>
            <person name="Clum A."/>
            <person name="Daum C."/>
            <person name="Haridas S."/>
            <person name="He G."/>
            <person name="LaButti K."/>
            <person name="Lipzen A."/>
            <person name="Mondo S."/>
            <person name="Riley R."/>
            <person name="Salamov A."/>
            <person name="Simmons B.A."/>
            <person name="Magnuson J.K."/>
            <person name="Henrissat B."/>
            <person name="Mortensen U.H."/>
            <person name="Larsen T.O."/>
            <person name="Devries R.P."/>
            <person name="Grigoriev I.V."/>
            <person name="Machida M."/>
            <person name="Baker S.E."/>
            <person name="Andersen M.R."/>
        </authorList>
    </citation>
    <scope>NUCLEOTIDE SEQUENCE [LARGE SCALE GENOMIC DNA]</scope>
    <source>
        <strain evidence="7 8">CBS 151.66</strain>
    </source>
</reference>
<keyword evidence="6" id="KW-0539">Nucleus</keyword>
<sequence>MSRFTSNGSTKGFLLTCARGRGCLPSMKDQASQKYMRRRAGGKRSRSGCSTCRARHKKCDETPGHDTAIHVQAAIRSGFSWNMTSDERRCLSYFQYHTAPNLLDSLQIGQSEPAVYHAVVAFSALHEDYEAKGMPLPINLPHNGRQRFALDQLGRAFAMLTKRRLSQDPRFYNVTLLSCLVFILSDLLLGQYDNASTHHAGGPGGVVEQSLVPAVAHLDIMSAHFGVGGPLLCIDTELDHGESNFELPLAFGDPQDAHGAFKPVFSAGFRFITPYIHLLLNEILLNYEALHFSYTNLSRKEQREADLLELYILGLDVSLKTSLVRRNPVVLDCYTPHYWMILSRTEAFMRKYLERPSISIRSLELLWSWPHREGPFDSNWSASLAAQALKMELLALYKKGGNIQCMMTIIRTRNRQMPNPDGSCVHDEVFDELSGSPLKLLGTVKSMPGWSCVRAFTAFVSDLKT</sequence>
<dbReference type="InterPro" id="IPR001138">
    <property type="entry name" value="Zn2Cys6_DnaBD"/>
</dbReference>
<keyword evidence="8" id="KW-1185">Reference proteome</keyword>
<name>A0A5N5X2A0_9EURO</name>
<dbReference type="GO" id="GO:0003677">
    <property type="term" value="F:DNA binding"/>
    <property type="evidence" value="ECO:0007669"/>
    <property type="project" value="UniProtKB-KW"/>
</dbReference>
<keyword evidence="5" id="KW-0804">Transcription</keyword>
<evidence type="ECO:0000256" key="2">
    <source>
        <dbReference type="ARBA" id="ARBA00022833"/>
    </source>
</evidence>
<evidence type="ECO:0008006" key="9">
    <source>
        <dbReference type="Google" id="ProtNLM"/>
    </source>
</evidence>
<dbReference type="PANTHER" id="PTHR36206">
    <property type="entry name" value="ASPERCRYPTIN BIOSYNTHESIS CLUSTER-SPECIFIC TRANSCRIPTION REGULATOR ATNN-RELATED"/>
    <property type="match status" value="1"/>
</dbReference>
<organism evidence="7 8">
    <name type="scientific">Aspergillus leporis</name>
    <dbReference type="NCBI Taxonomy" id="41062"/>
    <lineage>
        <taxon>Eukaryota</taxon>
        <taxon>Fungi</taxon>
        <taxon>Dikarya</taxon>
        <taxon>Ascomycota</taxon>
        <taxon>Pezizomycotina</taxon>
        <taxon>Eurotiomycetes</taxon>
        <taxon>Eurotiomycetidae</taxon>
        <taxon>Eurotiales</taxon>
        <taxon>Aspergillaceae</taxon>
        <taxon>Aspergillus</taxon>
        <taxon>Aspergillus subgen. Circumdati</taxon>
    </lineage>
</organism>
<accession>A0A5N5X2A0</accession>
<dbReference type="AlphaFoldDB" id="A0A5N5X2A0"/>
<proteinExistence type="predicted"/>
<evidence type="ECO:0000256" key="5">
    <source>
        <dbReference type="ARBA" id="ARBA00023163"/>
    </source>
</evidence>
<protein>
    <recommendedName>
        <fullName evidence="9">Zn(2)-C6 fungal-type domain-containing protein</fullName>
    </recommendedName>
</protein>
<keyword evidence="4" id="KW-0238">DNA-binding</keyword>
<keyword evidence="2" id="KW-0862">Zinc</keyword>
<evidence type="ECO:0000313" key="7">
    <source>
        <dbReference type="EMBL" id="KAB8074933.1"/>
    </source>
</evidence>
<keyword evidence="3" id="KW-0805">Transcription regulation</keyword>
<gene>
    <name evidence="7" type="ORF">BDV29DRAFT_190621</name>
</gene>
<dbReference type="Proteomes" id="UP000326565">
    <property type="component" value="Unassembled WGS sequence"/>
</dbReference>
<dbReference type="GO" id="GO:0000981">
    <property type="term" value="F:DNA-binding transcription factor activity, RNA polymerase II-specific"/>
    <property type="evidence" value="ECO:0007669"/>
    <property type="project" value="InterPro"/>
</dbReference>
<dbReference type="GO" id="GO:0008270">
    <property type="term" value="F:zinc ion binding"/>
    <property type="evidence" value="ECO:0007669"/>
    <property type="project" value="InterPro"/>
</dbReference>
<evidence type="ECO:0000313" key="8">
    <source>
        <dbReference type="Proteomes" id="UP000326565"/>
    </source>
</evidence>
<dbReference type="OrthoDB" id="3172332at2759"/>
<dbReference type="EMBL" id="ML732202">
    <property type="protein sequence ID" value="KAB8074933.1"/>
    <property type="molecule type" value="Genomic_DNA"/>
</dbReference>
<evidence type="ECO:0000256" key="4">
    <source>
        <dbReference type="ARBA" id="ARBA00023125"/>
    </source>
</evidence>
<dbReference type="InterPro" id="IPR052360">
    <property type="entry name" value="Transcr_Regulatory_Proteins"/>
</dbReference>
<evidence type="ECO:0000256" key="3">
    <source>
        <dbReference type="ARBA" id="ARBA00023015"/>
    </source>
</evidence>
<dbReference type="PANTHER" id="PTHR36206:SF16">
    <property type="entry name" value="TRANSCRIPTION FACTOR DOMAIN-CONTAINING PROTEIN-RELATED"/>
    <property type="match status" value="1"/>
</dbReference>
<evidence type="ECO:0000256" key="6">
    <source>
        <dbReference type="ARBA" id="ARBA00023242"/>
    </source>
</evidence>
<dbReference type="CDD" id="cd00067">
    <property type="entry name" value="GAL4"/>
    <property type="match status" value="1"/>
</dbReference>
<keyword evidence="1" id="KW-0479">Metal-binding</keyword>